<dbReference type="GO" id="GO:0005975">
    <property type="term" value="P:carbohydrate metabolic process"/>
    <property type="evidence" value="ECO:0007669"/>
    <property type="project" value="InterPro"/>
</dbReference>
<dbReference type="AlphaFoldDB" id="A0A3M7T9Y6"/>
<dbReference type="InterPro" id="IPR031984">
    <property type="entry name" value="SLC3A2_N"/>
</dbReference>
<dbReference type="GO" id="GO:0015173">
    <property type="term" value="F:aromatic amino acid transmembrane transporter activity"/>
    <property type="evidence" value="ECO:0007669"/>
    <property type="project" value="TreeGrafter"/>
</dbReference>
<dbReference type="GO" id="GO:1904273">
    <property type="term" value="P:L-alanine import across plasma membrane"/>
    <property type="evidence" value="ECO:0007669"/>
    <property type="project" value="TreeGrafter"/>
</dbReference>
<organism evidence="5 6">
    <name type="scientific">Brachionus plicatilis</name>
    <name type="common">Marine rotifer</name>
    <name type="synonym">Brachionus muelleri</name>
    <dbReference type="NCBI Taxonomy" id="10195"/>
    <lineage>
        <taxon>Eukaryota</taxon>
        <taxon>Metazoa</taxon>
        <taxon>Spiralia</taxon>
        <taxon>Gnathifera</taxon>
        <taxon>Rotifera</taxon>
        <taxon>Eurotatoria</taxon>
        <taxon>Monogononta</taxon>
        <taxon>Pseudotrocha</taxon>
        <taxon>Ploima</taxon>
        <taxon>Brachionidae</taxon>
        <taxon>Brachionus</taxon>
    </lineage>
</organism>
<sequence>MTKEAIDLEDTEKFLESTDPTLTKIISNKHQVTFNGLSKDEIMRYGNDPTWVKIRWMLFIFFWAVWIGMLTFAILIVVYSPKCPYRPKLKWWQNDLIYQVDVENFSDSDSNNIGDLTGLIDRIDYFEKLGVKSIALRDNVLEDRARGVKKNYGSLETLAKLKREMEKREMFLVIDVPLEKLKTNDTETLNFWLRNYADGVRIDSHVPSAKLDKWLELAEQIHSETFKYKLIATHSNKSETENEESYLNLGADFGSTSTADLKDVNKFLSKIEDSAKSNGYTLNSYNSGRIADSIEPSLLKIYHSLVLLLKGSPLVLYGDEIALNKQNPRMKWESSGNCGFSPNKTSTLKSNCQVSVKASLAHGSGETLLKIYQELIKLRKEPSINWGKVYVNKNVTDSNVISYLRQADGFDGYLIVANVANSQPEFVDLVQRHQLRSDVAQVVFFHSNSPTNHDDFKENNTSSDALNLSKQQSS</sequence>
<reference evidence="5 6" key="1">
    <citation type="journal article" date="2018" name="Sci. Rep.">
        <title>Genomic signatures of local adaptation to the degree of environmental predictability in rotifers.</title>
        <authorList>
            <person name="Franch-Gras L."/>
            <person name="Hahn C."/>
            <person name="Garcia-Roger E.M."/>
            <person name="Carmona M.J."/>
            <person name="Serra M."/>
            <person name="Gomez A."/>
        </authorList>
    </citation>
    <scope>NUCLEOTIDE SEQUENCE [LARGE SCALE GENOMIC DNA]</scope>
    <source>
        <strain evidence="5">HYR1</strain>
    </source>
</reference>
<dbReference type="GO" id="GO:0015823">
    <property type="term" value="P:phenylalanine transport"/>
    <property type="evidence" value="ECO:0007669"/>
    <property type="project" value="TreeGrafter"/>
</dbReference>
<dbReference type="Proteomes" id="UP000276133">
    <property type="component" value="Unassembled WGS sequence"/>
</dbReference>
<evidence type="ECO:0000259" key="4">
    <source>
        <dbReference type="Pfam" id="PF16028"/>
    </source>
</evidence>
<evidence type="ECO:0000313" key="5">
    <source>
        <dbReference type="EMBL" id="RNA44933.1"/>
    </source>
</evidence>
<dbReference type="InterPro" id="IPR017853">
    <property type="entry name" value="GH"/>
</dbReference>
<feature type="domain" description="Glycosyl hydrolase family 13 catalytic" evidence="3">
    <location>
        <begin position="103"/>
        <end position="176"/>
    </location>
</feature>
<dbReference type="InterPro" id="IPR042280">
    <property type="entry name" value="SLC3A2"/>
</dbReference>
<dbReference type="GO" id="GO:0016323">
    <property type="term" value="C:basolateral plasma membrane"/>
    <property type="evidence" value="ECO:0007669"/>
    <property type="project" value="TreeGrafter"/>
</dbReference>
<feature type="transmembrane region" description="Helical" evidence="2">
    <location>
        <begin position="56"/>
        <end position="79"/>
    </location>
</feature>
<dbReference type="Gene3D" id="3.20.20.80">
    <property type="entry name" value="Glycosidases"/>
    <property type="match status" value="1"/>
</dbReference>
<dbReference type="Pfam" id="PF16028">
    <property type="entry name" value="SLC3A2_N"/>
    <property type="match status" value="1"/>
</dbReference>
<keyword evidence="2" id="KW-1133">Transmembrane helix</keyword>
<dbReference type="OrthoDB" id="204980at2759"/>
<name>A0A3M7T9Y6_BRAPC</name>
<evidence type="ECO:0000256" key="2">
    <source>
        <dbReference type="SAM" id="Phobius"/>
    </source>
</evidence>
<dbReference type="GO" id="GO:0015190">
    <property type="term" value="F:L-leucine transmembrane transporter activity"/>
    <property type="evidence" value="ECO:0007669"/>
    <property type="project" value="TreeGrafter"/>
</dbReference>
<keyword evidence="2" id="KW-0812">Transmembrane</keyword>
<comment type="caution">
    <text evidence="5">The sequence shown here is derived from an EMBL/GenBank/DDBJ whole genome shotgun (WGS) entry which is preliminary data.</text>
</comment>
<accession>A0A3M7T9Y6</accession>
<keyword evidence="2" id="KW-0472">Membrane</keyword>
<evidence type="ECO:0000256" key="1">
    <source>
        <dbReference type="SAM" id="MobiDB-lite"/>
    </source>
</evidence>
<dbReference type="PANTHER" id="PTHR46673:SF1">
    <property type="entry name" value="4F2 CELL-SURFACE ANTIGEN HEAVY CHAIN"/>
    <property type="match status" value="1"/>
</dbReference>
<proteinExistence type="predicted"/>
<dbReference type="GO" id="GO:1903801">
    <property type="term" value="P:L-leucine import across plasma membrane"/>
    <property type="evidence" value="ECO:0007669"/>
    <property type="project" value="TreeGrafter"/>
</dbReference>
<gene>
    <name evidence="5" type="ORF">BpHYR1_052222</name>
</gene>
<evidence type="ECO:0000313" key="6">
    <source>
        <dbReference type="Proteomes" id="UP000276133"/>
    </source>
</evidence>
<keyword evidence="6" id="KW-1185">Reference proteome</keyword>
<dbReference type="GO" id="GO:0015180">
    <property type="term" value="F:L-alanine transmembrane transporter activity"/>
    <property type="evidence" value="ECO:0007669"/>
    <property type="project" value="TreeGrafter"/>
</dbReference>
<dbReference type="STRING" id="10195.A0A3M7T9Y6"/>
<dbReference type="EMBL" id="REGN01000043">
    <property type="protein sequence ID" value="RNA44933.1"/>
    <property type="molecule type" value="Genomic_DNA"/>
</dbReference>
<feature type="domain" description="Solute carrier family 3 member 2 N-terminal" evidence="4">
    <location>
        <begin position="24"/>
        <end position="97"/>
    </location>
</feature>
<dbReference type="SUPFAM" id="SSF51445">
    <property type="entry name" value="(Trans)glycosidases"/>
    <property type="match status" value="1"/>
</dbReference>
<feature type="region of interest" description="Disordered" evidence="1">
    <location>
        <begin position="451"/>
        <end position="474"/>
    </location>
</feature>
<evidence type="ECO:0000259" key="3">
    <source>
        <dbReference type="Pfam" id="PF00128"/>
    </source>
</evidence>
<dbReference type="Pfam" id="PF00128">
    <property type="entry name" value="Alpha-amylase"/>
    <property type="match status" value="1"/>
</dbReference>
<dbReference type="PANTHER" id="PTHR46673">
    <property type="entry name" value="4F2 CELL-SURFACE ANTIGEN HEAVY CHAIN"/>
    <property type="match status" value="1"/>
</dbReference>
<dbReference type="InterPro" id="IPR006047">
    <property type="entry name" value="GH13_cat_dom"/>
</dbReference>
<feature type="compositionally biased region" description="Polar residues" evidence="1">
    <location>
        <begin position="459"/>
        <end position="474"/>
    </location>
</feature>
<dbReference type="GO" id="GO:0016324">
    <property type="term" value="C:apical plasma membrane"/>
    <property type="evidence" value="ECO:0007669"/>
    <property type="project" value="TreeGrafter"/>
</dbReference>
<protein>
    <submittedName>
        <fullName evidence="5">4F2 cell-surface antigen heavy chain</fullName>
    </submittedName>
</protein>